<dbReference type="InterPro" id="IPR013563">
    <property type="entry name" value="Oligopep_ABC_C"/>
</dbReference>
<evidence type="ECO:0000256" key="3">
    <source>
        <dbReference type="ARBA" id="ARBA00022741"/>
    </source>
</evidence>
<dbReference type="EMBL" id="FQXU01000006">
    <property type="protein sequence ID" value="SHI13010.1"/>
    <property type="molecule type" value="Genomic_DNA"/>
</dbReference>
<dbReference type="InterPro" id="IPR003439">
    <property type="entry name" value="ABC_transporter-like_ATP-bd"/>
</dbReference>
<dbReference type="GO" id="GO:0005524">
    <property type="term" value="F:ATP binding"/>
    <property type="evidence" value="ECO:0007669"/>
    <property type="project" value="UniProtKB-KW"/>
</dbReference>
<dbReference type="GO" id="GO:0015833">
    <property type="term" value="P:peptide transport"/>
    <property type="evidence" value="ECO:0007669"/>
    <property type="project" value="InterPro"/>
</dbReference>
<dbReference type="GO" id="GO:0055085">
    <property type="term" value="P:transmembrane transport"/>
    <property type="evidence" value="ECO:0007669"/>
    <property type="project" value="UniProtKB-ARBA"/>
</dbReference>
<keyword evidence="2" id="KW-0813">Transport</keyword>
<gene>
    <name evidence="6" type="ORF">SAMN02745941_02135</name>
</gene>
<dbReference type="PANTHER" id="PTHR43776">
    <property type="entry name" value="TRANSPORT ATP-BINDING PROTEIN"/>
    <property type="match status" value="1"/>
</dbReference>
<name>A0A1M5YM03_9CLOT</name>
<dbReference type="Gene3D" id="3.40.50.300">
    <property type="entry name" value="P-loop containing nucleotide triphosphate hydrolases"/>
    <property type="match status" value="1"/>
</dbReference>
<dbReference type="InterPro" id="IPR003593">
    <property type="entry name" value="AAA+_ATPase"/>
</dbReference>
<dbReference type="PROSITE" id="PS00211">
    <property type="entry name" value="ABC_TRANSPORTER_1"/>
    <property type="match status" value="1"/>
</dbReference>
<dbReference type="InterPro" id="IPR027417">
    <property type="entry name" value="P-loop_NTPase"/>
</dbReference>
<sequence length="309" mass="35043">MENKKPLLEVKELKQHFKISRKYTVKAVNGVDFEIFPGETYGLVGESGSGKSTIGRSIIRLYDPTSGKINFDGVDISGKLSEKEKKHLRINMQMIFQDPMASLNPRKKVLDIIAQGLDVHKLYKTKEEREEKVYKILEKVGLSKEHANRYPHQFSGGQRQRIGIARALIMNPKLIIADEAISALDVSIQAQVVNLMKDIQEETNTAILFIAHDLSMVKYISDRIGVLHLGYLLETGTKDEIFTNPIHPYTKSLLSAIPHPNPIVERTRISESYDYKTSGISYEQGKQKHVSGSHYVLATDEEYKTWSNK</sequence>
<dbReference type="PROSITE" id="PS50893">
    <property type="entry name" value="ABC_TRANSPORTER_2"/>
    <property type="match status" value="1"/>
</dbReference>
<protein>
    <submittedName>
        <fullName evidence="6">Oligopeptide transport system ATP-binding protein</fullName>
    </submittedName>
</protein>
<proteinExistence type="inferred from homology"/>
<accession>A0A1M5YM03</accession>
<reference evidence="6 7" key="1">
    <citation type="submission" date="2016-11" db="EMBL/GenBank/DDBJ databases">
        <authorList>
            <person name="Jaros S."/>
            <person name="Januszkiewicz K."/>
            <person name="Wedrychowicz H."/>
        </authorList>
    </citation>
    <scope>NUCLEOTIDE SEQUENCE [LARGE SCALE GENOMIC DNA]</scope>
    <source>
        <strain evidence="6 7">DSM 6191</strain>
    </source>
</reference>
<evidence type="ECO:0000256" key="1">
    <source>
        <dbReference type="ARBA" id="ARBA00005417"/>
    </source>
</evidence>
<evidence type="ECO:0000259" key="5">
    <source>
        <dbReference type="PROSITE" id="PS50893"/>
    </source>
</evidence>
<evidence type="ECO:0000313" key="6">
    <source>
        <dbReference type="EMBL" id="SHI13010.1"/>
    </source>
</evidence>
<comment type="similarity">
    <text evidence="1">Belongs to the ABC transporter superfamily.</text>
</comment>
<dbReference type="InterPro" id="IPR050319">
    <property type="entry name" value="ABC_transp_ATP-bind"/>
</dbReference>
<dbReference type="InterPro" id="IPR017871">
    <property type="entry name" value="ABC_transporter-like_CS"/>
</dbReference>
<keyword evidence="4 6" id="KW-0067">ATP-binding</keyword>
<dbReference type="AlphaFoldDB" id="A0A1M5YM03"/>
<dbReference type="SMART" id="SM00382">
    <property type="entry name" value="AAA"/>
    <property type="match status" value="1"/>
</dbReference>
<dbReference type="GO" id="GO:0016887">
    <property type="term" value="F:ATP hydrolysis activity"/>
    <property type="evidence" value="ECO:0007669"/>
    <property type="project" value="InterPro"/>
</dbReference>
<dbReference type="FunFam" id="3.40.50.300:FF:000016">
    <property type="entry name" value="Oligopeptide ABC transporter ATP-binding component"/>
    <property type="match status" value="1"/>
</dbReference>
<dbReference type="PANTHER" id="PTHR43776:SF7">
    <property type="entry name" value="D,D-DIPEPTIDE TRANSPORT ATP-BINDING PROTEIN DDPF-RELATED"/>
    <property type="match status" value="1"/>
</dbReference>
<evidence type="ECO:0000313" key="7">
    <source>
        <dbReference type="Proteomes" id="UP000184241"/>
    </source>
</evidence>
<dbReference type="Pfam" id="PF08352">
    <property type="entry name" value="oligo_HPY"/>
    <property type="match status" value="1"/>
</dbReference>
<evidence type="ECO:0000256" key="2">
    <source>
        <dbReference type="ARBA" id="ARBA00022448"/>
    </source>
</evidence>
<dbReference type="CDD" id="cd03257">
    <property type="entry name" value="ABC_NikE_OppD_transporters"/>
    <property type="match status" value="1"/>
</dbReference>
<feature type="domain" description="ABC transporter" evidence="5">
    <location>
        <begin position="8"/>
        <end position="254"/>
    </location>
</feature>
<dbReference type="RefSeq" id="WP_073019298.1">
    <property type="nucleotide sequence ID" value="NZ_FQXU01000006.1"/>
</dbReference>
<evidence type="ECO:0000256" key="4">
    <source>
        <dbReference type="ARBA" id="ARBA00022840"/>
    </source>
</evidence>
<organism evidence="6 7">
    <name type="scientific">Clostridium intestinale DSM 6191</name>
    <dbReference type="NCBI Taxonomy" id="1121320"/>
    <lineage>
        <taxon>Bacteria</taxon>
        <taxon>Bacillati</taxon>
        <taxon>Bacillota</taxon>
        <taxon>Clostridia</taxon>
        <taxon>Eubacteriales</taxon>
        <taxon>Clostridiaceae</taxon>
        <taxon>Clostridium</taxon>
    </lineage>
</organism>
<keyword evidence="3" id="KW-0547">Nucleotide-binding</keyword>
<dbReference type="Pfam" id="PF00005">
    <property type="entry name" value="ABC_tran"/>
    <property type="match status" value="1"/>
</dbReference>
<dbReference type="Proteomes" id="UP000184241">
    <property type="component" value="Unassembled WGS sequence"/>
</dbReference>
<dbReference type="SUPFAM" id="SSF52540">
    <property type="entry name" value="P-loop containing nucleoside triphosphate hydrolases"/>
    <property type="match status" value="1"/>
</dbReference>